<reference evidence="9 10" key="1">
    <citation type="submission" date="2016-06" db="EMBL/GenBank/DDBJ databases">
        <title>Complete genome sequence of a deep-branching marine Gamma Proteobacterium Woeseia oceani type strain XK5.</title>
        <authorList>
            <person name="Mu D."/>
            <person name="Du Z."/>
        </authorList>
    </citation>
    <scope>NUCLEOTIDE SEQUENCE [LARGE SCALE GENOMIC DNA]</scope>
    <source>
        <strain evidence="9 10">XK5</strain>
    </source>
</reference>
<keyword evidence="4" id="KW-0028">Amino-acid biosynthesis</keyword>
<comment type="subcellular location">
    <subcellularLocation>
        <location evidence="4">Cytoplasm</location>
    </subcellularLocation>
</comment>
<dbReference type="GO" id="GO:0004735">
    <property type="term" value="F:pyrroline-5-carboxylate reductase activity"/>
    <property type="evidence" value="ECO:0007669"/>
    <property type="project" value="UniProtKB-UniRule"/>
</dbReference>
<dbReference type="SUPFAM" id="SSF48179">
    <property type="entry name" value="6-phosphogluconate dehydrogenase C-terminal domain-like"/>
    <property type="match status" value="1"/>
</dbReference>
<dbReference type="Gene3D" id="3.40.50.720">
    <property type="entry name" value="NAD(P)-binding Rossmann-like Domain"/>
    <property type="match status" value="1"/>
</dbReference>
<keyword evidence="10" id="KW-1185">Reference proteome</keyword>
<dbReference type="InterPro" id="IPR036291">
    <property type="entry name" value="NAD(P)-bd_dom_sf"/>
</dbReference>
<feature type="domain" description="Pyrroline-5-carboxylate reductase dimerisation" evidence="8">
    <location>
        <begin position="165"/>
        <end position="269"/>
    </location>
</feature>
<dbReference type="EC" id="1.5.1.2" evidence="4 5"/>
<keyword evidence="4" id="KW-0641">Proline biosynthesis</keyword>
<dbReference type="FunFam" id="1.10.3730.10:FF:000001">
    <property type="entry name" value="Pyrroline-5-carboxylate reductase"/>
    <property type="match status" value="1"/>
</dbReference>
<comment type="function">
    <text evidence="4">Catalyzes the reduction of 1-pyrroline-5-carboxylate (PCA) to L-proline.</text>
</comment>
<dbReference type="EMBL" id="CP016268">
    <property type="protein sequence ID" value="ANO50350.1"/>
    <property type="molecule type" value="Genomic_DNA"/>
</dbReference>
<sequence>MINDKIGFIGGGNMARAIAGGLLRGGMHATDLLIAEPSVDQGDRLRKEFYGTLISDDNAKVAAEVDILLFAVKPQILRDVCLPLADVVQERKPLIMSIAAGPRIDDIESWLGGDLCVVRVMPNQPALIDQGVSALISNSKATAHQRSQAEKIMSAVGQVVWLQQEALIDAVTAVSGTGPAYFYLLIDIMIESAISFGIDPATARTLAIETARGAASLALAEEEPMKVLIDRVRSPGGTTTAAFEHLEATGVRDIFAAAIKAARDRATELGNAVTTDKRSES</sequence>
<evidence type="ECO:0000256" key="3">
    <source>
        <dbReference type="ARBA" id="ARBA00023002"/>
    </source>
</evidence>
<dbReference type="InterPro" id="IPR028939">
    <property type="entry name" value="P5C_Rdtase_cat_N"/>
</dbReference>
<dbReference type="InterPro" id="IPR008927">
    <property type="entry name" value="6-PGluconate_DH-like_C_sf"/>
</dbReference>
<keyword evidence="3 4" id="KW-0560">Oxidoreductase</keyword>
<feature type="binding site" evidence="6">
    <location>
        <position position="58"/>
    </location>
    <ligand>
        <name>NADPH</name>
        <dbReference type="ChEBI" id="CHEBI:57783"/>
    </ligand>
</feature>
<comment type="catalytic activity">
    <reaction evidence="4">
        <text>L-proline + NAD(+) = (S)-1-pyrroline-5-carboxylate + NADH + 2 H(+)</text>
        <dbReference type="Rhea" id="RHEA:14105"/>
        <dbReference type="ChEBI" id="CHEBI:15378"/>
        <dbReference type="ChEBI" id="CHEBI:17388"/>
        <dbReference type="ChEBI" id="CHEBI:57540"/>
        <dbReference type="ChEBI" id="CHEBI:57945"/>
        <dbReference type="ChEBI" id="CHEBI:60039"/>
        <dbReference type="EC" id="1.5.1.2"/>
    </reaction>
</comment>
<dbReference type="AlphaFoldDB" id="A0A193LCT7"/>
<dbReference type="InterPro" id="IPR000304">
    <property type="entry name" value="Pyrroline-COOH_reductase"/>
</dbReference>
<dbReference type="Proteomes" id="UP000092695">
    <property type="component" value="Chromosome"/>
</dbReference>
<proteinExistence type="inferred from homology"/>
<dbReference type="Pfam" id="PF03807">
    <property type="entry name" value="F420_oxidored"/>
    <property type="match status" value="1"/>
</dbReference>
<dbReference type="PANTHER" id="PTHR11645:SF0">
    <property type="entry name" value="PYRROLINE-5-CARBOXYLATE REDUCTASE 3"/>
    <property type="match status" value="1"/>
</dbReference>
<dbReference type="NCBIfam" id="TIGR00112">
    <property type="entry name" value="proC"/>
    <property type="match status" value="1"/>
</dbReference>
<dbReference type="GO" id="GO:0005737">
    <property type="term" value="C:cytoplasm"/>
    <property type="evidence" value="ECO:0007669"/>
    <property type="project" value="UniProtKB-SubCell"/>
</dbReference>
<keyword evidence="2 4" id="KW-0521">NADP</keyword>
<dbReference type="PANTHER" id="PTHR11645">
    <property type="entry name" value="PYRROLINE-5-CARBOXYLATE REDUCTASE"/>
    <property type="match status" value="1"/>
</dbReference>
<evidence type="ECO:0000259" key="8">
    <source>
        <dbReference type="Pfam" id="PF14748"/>
    </source>
</evidence>
<keyword evidence="4" id="KW-0963">Cytoplasm</keyword>
<dbReference type="GO" id="GO:0055129">
    <property type="term" value="P:L-proline biosynthetic process"/>
    <property type="evidence" value="ECO:0007669"/>
    <property type="project" value="UniProtKB-UniRule"/>
</dbReference>
<evidence type="ECO:0000256" key="4">
    <source>
        <dbReference type="HAMAP-Rule" id="MF_01925"/>
    </source>
</evidence>
<protein>
    <recommendedName>
        <fullName evidence="4 5">Pyrroline-5-carboxylate reductase</fullName>
        <shortName evidence="4">P5C reductase</shortName>
        <shortName evidence="4">P5CR</shortName>
        <ecNumber evidence="4 5">1.5.1.2</ecNumber>
    </recommendedName>
    <alternativeName>
        <fullName evidence="4">PCA reductase</fullName>
    </alternativeName>
</protein>
<gene>
    <name evidence="4" type="primary">proC</name>
    <name evidence="9" type="ORF">BA177_03185</name>
</gene>
<comment type="pathway">
    <text evidence="4">Amino-acid biosynthesis; L-proline biosynthesis; L-proline from L-glutamate 5-semialdehyde: step 1/1.</text>
</comment>
<dbReference type="UniPathway" id="UPA00098">
    <property type="reaction ID" value="UER00361"/>
</dbReference>
<evidence type="ECO:0000256" key="5">
    <source>
        <dbReference type="NCBIfam" id="TIGR00112"/>
    </source>
</evidence>
<dbReference type="SUPFAM" id="SSF51735">
    <property type="entry name" value="NAD(P)-binding Rossmann-fold domains"/>
    <property type="match status" value="1"/>
</dbReference>
<evidence type="ECO:0000313" key="10">
    <source>
        <dbReference type="Proteomes" id="UP000092695"/>
    </source>
</evidence>
<dbReference type="Pfam" id="PF14748">
    <property type="entry name" value="P5CR_dimer"/>
    <property type="match status" value="1"/>
</dbReference>
<dbReference type="RefSeq" id="WP_068612748.1">
    <property type="nucleotide sequence ID" value="NZ_CP016268.1"/>
</dbReference>
<dbReference type="HAMAP" id="MF_01925">
    <property type="entry name" value="P5C_reductase"/>
    <property type="match status" value="1"/>
</dbReference>
<evidence type="ECO:0000313" key="9">
    <source>
        <dbReference type="EMBL" id="ANO50350.1"/>
    </source>
</evidence>
<comment type="catalytic activity">
    <reaction evidence="4">
        <text>L-proline + NADP(+) = (S)-1-pyrroline-5-carboxylate + NADPH + 2 H(+)</text>
        <dbReference type="Rhea" id="RHEA:14109"/>
        <dbReference type="ChEBI" id="CHEBI:15378"/>
        <dbReference type="ChEBI" id="CHEBI:17388"/>
        <dbReference type="ChEBI" id="CHEBI:57783"/>
        <dbReference type="ChEBI" id="CHEBI:58349"/>
        <dbReference type="ChEBI" id="CHEBI:60039"/>
        <dbReference type="EC" id="1.5.1.2"/>
    </reaction>
</comment>
<comment type="similarity">
    <text evidence="1 4">Belongs to the pyrroline-5-carboxylate reductase family.</text>
</comment>
<evidence type="ECO:0000256" key="2">
    <source>
        <dbReference type="ARBA" id="ARBA00022857"/>
    </source>
</evidence>
<evidence type="ECO:0000259" key="7">
    <source>
        <dbReference type="Pfam" id="PF03807"/>
    </source>
</evidence>
<accession>A0A193LCT7</accession>
<dbReference type="PIRSF" id="PIRSF000193">
    <property type="entry name" value="Pyrrol-5-carb_rd"/>
    <property type="match status" value="1"/>
</dbReference>
<name>A0A193LCT7_9GAMM</name>
<feature type="binding site" evidence="6">
    <location>
        <begin position="71"/>
        <end position="74"/>
    </location>
    <ligand>
        <name>NADP(+)</name>
        <dbReference type="ChEBI" id="CHEBI:58349"/>
    </ligand>
</feature>
<organism evidence="9 10">
    <name type="scientific">Woeseia oceani</name>
    <dbReference type="NCBI Taxonomy" id="1548547"/>
    <lineage>
        <taxon>Bacteria</taxon>
        <taxon>Pseudomonadati</taxon>
        <taxon>Pseudomonadota</taxon>
        <taxon>Gammaproteobacteria</taxon>
        <taxon>Woeseiales</taxon>
        <taxon>Woeseiaceae</taxon>
        <taxon>Woeseia</taxon>
    </lineage>
</organism>
<dbReference type="Gene3D" id="1.10.3730.10">
    <property type="entry name" value="ProC C-terminal domain-like"/>
    <property type="match status" value="1"/>
</dbReference>
<dbReference type="KEGG" id="woc:BA177_03185"/>
<dbReference type="InterPro" id="IPR029036">
    <property type="entry name" value="P5CR_dimer"/>
</dbReference>
<dbReference type="STRING" id="1548547.BA177_03185"/>
<evidence type="ECO:0000256" key="1">
    <source>
        <dbReference type="ARBA" id="ARBA00005525"/>
    </source>
</evidence>
<feature type="binding site" evidence="6">
    <location>
        <begin position="9"/>
        <end position="14"/>
    </location>
    <ligand>
        <name>NADP(+)</name>
        <dbReference type="ChEBI" id="CHEBI:58349"/>
    </ligand>
</feature>
<feature type="domain" description="Pyrroline-5-carboxylate reductase catalytic N-terminal" evidence="7">
    <location>
        <begin position="5"/>
        <end position="101"/>
    </location>
</feature>
<evidence type="ECO:0000256" key="6">
    <source>
        <dbReference type="PIRSR" id="PIRSR000193-1"/>
    </source>
</evidence>